<reference evidence="1" key="1">
    <citation type="journal article" date="2015" name="PLoS Negl. Trop. Dis.">
        <title>Deep Sequencing Analysis of the Ixodes ricinus Haemocytome.</title>
        <authorList>
            <person name="Kotsyfakis M."/>
            <person name="Kopacek P."/>
            <person name="Franta Z."/>
            <person name="Pedra J.H."/>
            <person name="Ribeiro J.M."/>
        </authorList>
    </citation>
    <scope>NUCLEOTIDE SEQUENCE</scope>
</reference>
<name>A0A090XCY9_IXORI</name>
<protein>
    <submittedName>
        <fullName evidence="1">Putative secreted protein</fullName>
    </submittedName>
</protein>
<proteinExistence type="evidence at transcript level"/>
<accession>A0A090XCY9</accession>
<organism evidence="1">
    <name type="scientific">Ixodes ricinus</name>
    <name type="common">Common tick</name>
    <name type="synonym">Acarus ricinus</name>
    <dbReference type="NCBI Taxonomy" id="34613"/>
    <lineage>
        <taxon>Eukaryota</taxon>
        <taxon>Metazoa</taxon>
        <taxon>Ecdysozoa</taxon>
        <taxon>Arthropoda</taxon>
        <taxon>Chelicerata</taxon>
        <taxon>Arachnida</taxon>
        <taxon>Acari</taxon>
        <taxon>Parasitiformes</taxon>
        <taxon>Ixodida</taxon>
        <taxon>Ixodoidea</taxon>
        <taxon>Ixodidae</taxon>
        <taxon>Ixodinae</taxon>
        <taxon>Ixodes</taxon>
    </lineage>
</organism>
<sequence length="103" mass="11476">MSAAYLKMQPEARCPASFCTVLHFCALVQAGAGTWNEQTNLGGNKCLLMFVLYFWCRQNTFQGSFPSLLYLPDHRTRAERWSGWAAAGCGCCCFGCFRAPKGF</sequence>
<dbReference type="AlphaFoldDB" id="A0A090XCY9"/>
<evidence type="ECO:0000313" key="1">
    <source>
        <dbReference type="EMBL" id="JAC93340.1"/>
    </source>
</evidence>
<dbReference type="EMBL" id="GBIH01001370">
    <property type="protein sequence ID" value="JAC93340.1"/>
    <property type="molecule type" value="mRNA"/>
</dbReference>